<name>A0A383ATX2_9ZZZZ</name>
<dbReference type="AlphaFoldDB" id="A0A383ATX2"/>
<reference evidence="2" key="1">
    <citation type="submission" date="2018-05" db="EMBL/GenBank/DDBJ databases">
        <authorList>
            <person name="Lanie J.A."/>
            <person name="Ng W.-L."/>
            <person name="Kazmierczak K.M."/>
            <person name="Andrzejewski T.M."/>
            <person name="Davidsen T.M."/>
            <person name="Wayne K.J."/>
            <person name="Tettelin H."/>
            <person name="Glass J.I."/>
            <person name="Rusch D."/>
            <person name="Podicherti R."/>
            <person name="Tsui H.-C.T."/>
            <person name="Winkler M.E."/>
        </authorList>
    </citation>
    <scope>NUCLEOTIDE SEQUENCE</scope>
</reference>
<keyword evidence="1" id="KW-0812">Transmembrane</keyword>
<feature type="transmembrane region" description="Helical" evidence="1">
    <location>
        <begin position="20"/>
        <end position="39"/>
    </location>
</feature>
<keyword evidence="1" id="KW-0472">Membrane</keyword>
<protein>
    <submittedName>
        <fullName evidence="2">Uncharacterized protein</fullName>
    </submittedName>
</protein>
<sequence>FFAGFVWAELVWSRGGVPANISVMIFFYSALTWAGMVLFRRDVWLRHGEAFTVAFSLAARFSPLEARVRGDRRELNLRPYAAGLLTARPIHPSMMVFVIVMLATVTLDGFTETPAWVATVLWFEEADWLLPALLWAQSHGVGLLTFVKSLALVATPLIFLGVFLLFARLMAVAARTSPDRAGRTTMEVACLFVLYLIPIAVAYHLAHYLSYMLLAGQLIIPLASDPFGYGWDLLRTAGYSMNIAVTSAR</sequence>
<feature type="transmembrane region" description="Helical" evidence="1">
    <location>
        <begin position="96"/>
        <end position="123"/>
    </location>
</feature>
<evidence type="ECO:0000313" key="2">
    <source>
        <dbReference type="EMBL" id="SVE11061.1"/>
    </source>
</evidence>
<feature type="transmembrane region" description="Helical" evidence="1">
    <location>
        <begin position="143"/>
        <end position="167"/>
    </location>
</feature>
<keyword evidence="1" id="KW-1133">Transmembrane helix</keyword>
<organism evidence="2">
    <name type="scientific">marine metagenome</name>
    <dbReference type="NCBI Taxonomy" id="408172"/>
    <lineage>
        <taxon>unclassified sequences</taxon>
        <taxon>metagenomes</taxon>
        <taxon>ecological metagenomes</taxon>
    </lineage>
</organism>
<dbReference type="EMBL" id="UINC01194796">
    <property type="protein sequence ID" value="SVE11061.1"/>
    <property type="molecule type" value="Genomic_DNA"/>
</dbReference>
<evidence type="ECO:0000256" key="1">
    <source>
        <dbReference type="SAM" id="Phobius"/>
    </source>
</evidence>
<proteinExistence type="predicted"/>
<feature type="non-terminal residue" evidence="2">
    <location>
        <position position="1"/>
    </location>
</feature>
<feature type="transmembrane region" description="Helical" evidence="1">
    <location>
        <begin position="188"/>
        <end position="206"/>
    </location>
</feature>
<gene>
    <name evidence="2" type="ORF">METZ01_LOCUS463915</name>
</gene>
<feature type="non-terminal residue" evidence="2">
    <location>
        <position position="249"/>
    </location>
</feature>
<accession>A0A383ATX2</accession>